<keyword evidence="4 8" id="KW-0067">ATP-binding</keyword>
<dbReference type="PANTHER" id="PTHR43875">
    <property type="entry name" value="MALTODEXTRIN IMPORT ATP-BINDING PROTEIN MSMX"/>
    <property type="match status" value="1"/>
</dbReference>
<dbReference type="CDD" id="cd03259">
    <property type="entry name" value="ABC_Carb_Solutes_like"/>
    <property type="match status" value="1"/>
</dbReference>
<dbReference type="InterPro" id="IPR008995">
    <property type="entry name" value="Mo/tungstate-bd_C_term_dom"/>
</dbReference>
<dbReference type="GO" id="GO:0005524">
    <property type="term" value="F:ATP binding"/>
    <property type="evidence" value="ECO:0007669"/>
    <property type="project" value="UniProtKB-KW"/>
</dbReference>
<dbReference type="InterPro" id="IPR003439">
    <property type="entry name" value="ABC_transporter-like_ATP-bd"/>
</dbReference>
<keyword evidence="9" id="KW-1185">Reference proteome</keyword>
<sequence length="361" mass="39848">MSGVEIARLCKTFGGDVPAIDELSLAIEPGEMLVLLGPSGCGKTTLLRCLSGLERPDSGEISIADQRVFGDRVEVPTHRRDLGMVFQNYALWPHMSVVENVEFPLRYRGRLPREERRRRAHEALSLVECEHLGDRLPSQISGGQQQRVALARALVGEPSLILFDEPLSNLDYRLRVQLRQQIRELHRSLGFTGVYVTHDQTEAMQLGSRVVVLERGRVAQVGTPEQLFRSPKSPYVADFLGIDNRVALERKREGWLANGLPAQVADGHGLPEGRYDLFLRASDISIGTPAAMAGYGVTLAATLHDKVFAGEVTEWILQLGDTRIRAVSGHHDVAALVGERVVVGFELKSAVVFRSEASTPY</sequence>
<dbReference type="InterPro" id="IPR003593">
    <property type="entry name" value="AAA+_ATPase"/>
</dbReference>
<reference evidence="8 9" key="1">
    <citation type="submission" date="2023-08" db="EMBL/GenBank/DDBJ databases">
        <title>Phytohabitans sansha sp. nov., isolated from marine sediment.</title>
        <authorList>
            <person name="Zhao Y."/>
            <person name="Yi K."/>
        </authorList>
    </citation>
    <scope>NUCLEOTIDE SEQUENCE [LARGE SCALE GENOMIC DNA]</scope>
    <source>
        <strain evidence="8 9">ZYX-F-186</strain>
    </source>
</reference>
<dbReference type="Proteomes" id="UP001230908">
    <property type="component" value="Unassembled WGS sequence"/>
</dbReference>
<dbReference type="SUPFAM" id="SSF52540">
    <property type="entry name" value="P-loop containing nucleoside triphosphate hydrolases"/>
    <property type="match status" value="1"/>
</dbReference>
<keyword evidence="6" id="KW-0472">Membrane</keyword>
<protein>
    <submittedName>
        <fullName evidence="8">ABC transporter ATP-binding protein</fullName>
    </submittedName>
</protein>
<evidence type="ECO:0000259" key="7">
    <source>
        <dbReference type="PROSITE" id="PS50893"/>
    </source>
</evidence>
<evidence type="ECO:0000256" key="6">
    <source>
        <dbReference type="ARBA" id="ARBA00023136"/>
    </source>
</evidence>
<evidence type="ECO:0000256" key="2">
    <source>
        <dbReference type="ARBA" id="ARBA00022475"/>
    </source>
</evidence>
<dbReference type="EMBL" id="JAVHUY010000009">
    <property type="protein sequence ID" value="MDQ7905217.1"/>
    <property type="molecule type" value="Genomic_DNA"/>
</dbReference>
<proteinExistence type="predicted"/>
<evidence type="ECO:0000256" key="3">
    <source>
        <dbReference type="ARBA" id="ARBA00022741"/>
    </source>
</evidence>
<organism evidence="8 9">
    <name type="scientific">Phytohabitans maris</name>
    <dbReference type="NCBI Taxonomy" id="3071409"/>
    <lineage>
        <taxon>Bacteria</taxon>
        <taxon>Bacillati</taxon>
        <taxon>Actinomycetota</taxon>
        <taxon>Actinomycetes</taxon>
        <taxon>Micromonosporales</taxon>
        <taxon>Micromonosporaceae</taxon>
    </lineage>
</organism>
<feature type="domain" description="ABC transporter" evidence="7">
    <location>
        <begin position="4"/>
        <end position="240"/>
    </location>
</feature>
<evidence type="ECO:0000313" key="8">
    <source>
        <dbReference type="EMBL" id="MDQ7905217.1"/>
    </source>
</evidence>
<dbReference type="Pfam" id="PF00005">
    <property type="entry name" value="ABC_tran"/>
    <property type="match status" value="1"/>
</dbReference>
<keyword evidence="5" id="KW-1278">Translocase</keyword>
<dbReference type="SUPFAM" id="SSF50331">
    <property type="entry name" value="MOP-like"/>
    <property type="match status" value="1"/>
</dbReference>
<dbReference type="InterPro" id="IPR027417">
    <property type="entry name" value="P-loop_NTPase"/>
</dbReference>
<gene>
    <name evidence="8" type="ORF">RB614_11850</name>
</gene>
<evidence type="ECO:0000256" key="5">
    <source>
        <dbReference type="ARBA" id="ARBA00022967"/>
    </source>
</evidence>
<accession>A0ABU0ZDV2</accession>
<dbReference type="SMART" id="SM00382">
    <property type="entry name" value="AAA"/>
    <property type="match status" value="1"/>
</dbReference>
<evidence type="ECO:0000256" key="4">
    <source>
        <dbReference type="ARBA" id="ARBA00022840"/>
    </source>
</evidence>
<dbReference type="PROSITE" id="PS00211">
    <property type="entry name" value="ABC_TRANSPORTER_1"/>
    <property type="match status" value="1"/>
</dbReference>
<name>A0ABU0ZDV2_9ACTN</name>
<dbReference type="Gene3D" id="3.40.50.300">
    <property type="entry name" value="P-loop containing nucleotide triphosphate hydrolases"/>
    <property type="match status" value="1"/>
</dbReference>
<keyword evidence="2" id="KW-1003">Cell membrane</keyword>
<evidence type="ECO:0000256" key="1">
    <source>
        <dbReference type="ARBA" id="ARBA00022448"/>
    </source>
</evidence>
<evidence type="ECO:0000313" key="9">
    <source>
        <dbReference type="Proteomes" id="UP001230908"/>
    </source>
</evidence>
<dbReference type="InterPro" id="IPR017871">
    <property type="entry name" value="ABC_transporter-like_CS"/>
</dbReference>
<dbReference type="InterPro" id="IPR047641">
    <property type="entry name" value="ABC_transpr_MalK/UgpC-like"/>
</dbReference>
<keyword evidence="1" id="KW-0813">Transport</keyword>
<comment type="caution">
    <text evidence="8">The sequence shown here is derived from an EMBL/GenBank/DDBJ whole genome shotgun (WGS) entry which is preliminary data.</text>
</comment>
<dbReference type="RefSeq" id="WP_308712489.1">
    <property type="nucleotide sequence ID" value="NZ_JAVHUY010000009.1"/>
</dbReference>
<dbReference type="PANTHER" id="PTHR43875:SF15">
    <property type="entry name" value="TREHALOSE IMPORT ATP-BINDING PROTEIN SUGC"/>
    <property type="match status" value="1"/>
</dbReference>
<dbReference type="PROSITE" id="PS50893">
    <property type="entry name" value="ABC_TRANSPORTER_2"/>
    <property type="match status" value="1"/>
</dbReference>
<keyword evidence="3" id="KW-0547">Nucleotide-binding</keyword>
<dbReference type="InterPro" id="IPR015853">
    <property type="entry name" value="ABC_transpr_FbpC"/>
</dbReference>